<keyword evidence="2" id="KW-1185">Reference proteome</keyword>
<gene>
    <name evidence="1" type="ORF">KARMA_3846</name>
</gene>
<dbReference type="Pfam" id="PF11233">
    <property type="entry name" value="DUF3035"/>
    <property type="match status" value="1"/>
</dbReference>
<dbReference type="Proteomes" id="UP000184085">
    <property type="component" value="Unassembled WGS sequence"/>
</dbReference>
<dbReference type="RefSeq" id="WP_072709331.1">
    <property type="nucleotide sequence ID" value="NZ_FMJB01000064.1"/>
</dbReference>
<dbReference type="AlphaFoldDB" id="A0A1M4N6C1"/>
<accession>A0A1M4N6C1</accession>
<sequence>MKRFVLVIAALALGACDNGNPDRLSRGPDEFAIVPVKPLEIPDTAALPVPTTGSANRSDLTPLADGVAALGGRTEAVDGQYPAADGALVSYAARGGLSPDIRAVLAEEDQIWVKRRRRLLGPELPYNEMRLDPYELIDSYRARGYRVPTPPPLEDE</sequence>
<reference evidence="2" key="1">
    <citation type="submission" date="2016-09" db="EMBL/GenBank/DDBJ databases">
        <authorList>
            <person name="Wibberg D."/>
        </authorList>
    </citation>
    <scope>NUCLEOTIDE SEQUENCE [LARGE SCALE GENOMIC DNA]</scope>
</reference>
<proteinExistence type="predicted"/>
<dbReference type="PROSITE" id="PS51257">
    <property type="entry name" value="PROKAR_LIPOPROTEIN"/>
    <property type="match status" value="1"/>
</dbReference>
<organism evidence="1 2">
    <name type="scientific">Donghicola eburneus</name>
    <dbReference type="NCBI Taxonomy" id="393278"/>
    <lineage>
        <taxon>Bacteria</taxon>
        <taxon>Pseudomonadati</taxon>
        <taxon>Pseudomonadota</taxon>
        <taxon>Alphaproteobacteria</taxon>
        <taxon>Rhodobacterales</taxon>
        <taxon>Roseobacteraceae</taxon>
        <taxon>Donghicola</taxon>
    </lineage>
</organism>
<protein>
    <submittedName>
        <fullName evidence="1">Uncharacterized protein</fullName>
    </submittedName>
</protein>
<dbReference type="EMBL" id="FMJB01000064">
    <property type="protein sequence ID" value="SCM69607.1"/>
    <property type="molecule type" value="Genomic_DNA"/>
</dbReference>
<dbReference type="InterPro" id="IPR021395">
    <property type="entry name" value="DUF3035"/>
</dbReference>
<name>A0A1M4N6C1_9RHOB</name>
<evidence type="ECO:0000313" key="2">
    <source>
        <dbReference type="Proteomes" id="UP000184085"/>
    </source>
</evidence>
<evidence type="ECO:0000313" key="1">
    <source>
        <dbReference type="EMBL" id="SCM69607.1"/>
    </source>
</evidence>